<reference evidence="1" key="2">
    <citation type="journal article" date="2022" name="New Phytol.">
        <title>Evolutionary transition to the ectomycorrhizal habit in the genomes of a hyperdiverse lineage of mushroom-forming fungi.</title>
        <authorList>
            <person name="Looney B."/>
            <person name="Miyauchi S."/>
            <person name="Morin E."/>
            <person name="Drula E."/>
            <person name="Courty P.E."/>
            <person name="Kohler A."/>
            <person name="Kuo A."/>
            <person name="LaButti K."/>
            <person name="Pangilinan J."/>
            <person name="Lipzen A."/>
            <person name="Riley R."/>
            <person name="Andreopoulos W."/>
            <person name="He G."/>
            <person name="Johnson J."/>
            <person name="Nolan M."/>
            <person name="Tritt A."/>
            <person name="Barry K.W."/>
            <person name="Grigoriev I.V."/>
            <person name="Nagy L.G."/>
            <person name="Hibbett D."/>
            <person name="Henrissat B."/>
            <person name="Matheny P.B."/>
            <person name="Labbe J."/>
            <person name="Martin F.M."/>
        </authorList>
    </citation>
    <scope>NUCLEOTIDE SEQUENCE</scope>
    <source>
        <strain evidence="1">FP105234-sp</strain>
    </source>
</reference>
<comment type="caution">
    <text evidence="1">The sequence shown here is derived from an EMBL/GenBank/DDBJ whole genome shotgun (WGS) entry which is preliminary data.</text>
</comment>
<accession>A0ACB8RWN6</accession>
<feature type="non-terminal residue" evidence="1">
    <location>
        <position position="1"/>
    </location>
</feature>
<sequence length="56" mass="6068">GEVIFNPSVTTSKSLADCFRVFPDPKGRAPIPTYRLLHPARGLKKNGSPHKPTAPV</sequence>
<reference evidence="1" key="1">
    <citation type="submission" date="2021-02" db="EMBL/GenBank/DDBJ databases">
        <authorList>
            <consortium name="DOE Joint Genome Institute"/>
            <person name="Ahrendt S."/>
            <person name="Looney B.P."/>
            <person name="Miyauchi S."/>
            <person name="Morin E."/>
            <person name="Drula E."/>
            <person name="Courty P.E."/>
            <person name="Chicoki N."/>
            <person name="Fauchery L."/>
            <person name="Kohler A."/>
            <person name="Kuo A."/>
            <person name="Labutti K."/>
            <person name="Pangilinan J."/>
            <person name="Lipzen A."/>
            <person name="Riley R."/>
            <person name="Andreopoulos W."/>
            <person name="He G."/>
            <person name="Johnson J."/>
            <person name="Barry K.W."/>
            <person name="Grigoriev I.V."/>
            <person name="Nagy L."/>
            <person name="Hibbett D."/>
            <person name="Henrissat B."/>
            <person name="Matheny P.B."/>
            <person name="Labbe J."/>
            <person name="Martin F."/>
        </authorList>
    </citation>
    <scope>NUCLEOTIDE SEQUENCE</scope>
    <source>
        <strain evidence="1">FP105234-sp</strain>
    </source>
</reference>
<evidence type="ECO:0000313" key="2">
    <source>
        <dbReference type="Proteomes" id="UP000814033"/>
    </source>
</evidence>
<dbReference type="EMBL" id="MU275888">
    <property type="protein sequence ID" value="KAI0048317.1"/>
    <property type="molecule type" value="Genomic_DNA"/>
</dbReference>
<dbReference type="Proteomes" id="UP000814033">
    <property type="component" value="Unassembled WGS sequence"/>
</dbReference>
<keyword evidence="2" id="KW-1185">Reference proteome</keyword>
<protein>
    <submittedName>
        <fullName evidence="1">Uncharacterized protein</fullName>
    </submittedName>
</protein>
<evidence type="ECO:0000313" key="1">
    <source>
        <dbReference type="EMBL" id="KAI0048317.1"/>
    </source>
</evidence>
<proteinExistence type="predicted"/>
<name>A0ACB8RWN6_9AGAM</name>
<gene>
    <name evidence="1" type="ORF">FA95DRAFT_1491061</name>
</gene>
<organism evidence="1 2">
    <name type="scientific">Auriscalpium vulgare</name>
    <dbReference type="NCBI Taxonomy" id="40419"/>
    <lineage>
        <taxon>Eukaryota</taxon>
        <taxon>Fungi</taxon>
        <taxon>Dikarya</taxon>
        <taxon>Basidiomycota</taxon>
        <taxon>Agaricomycotina</taxon>
        <taxon>Agaricomycetes</taxon>
        <taxon>Russulales</taxon>
        <taxon>Auriscalpiaceae</taxon>
        <taxon>Auriscalpium</taxon>
    </lineage>
</organism>